<evidence type="ECO:0000313" key="1">
    <source>
        <dbReference type="EMBL" id="EER02602.1"/>
    </source>
</evidence>
<evidence type="ECO:0000313" key="2">
    <source>
        <dbReference type="Proteomes" id="UP000007800"/>
    </source>
</evidence>
<dbReference type="RefSeq" id="XP_002769884.1">
    <property type="nucleotide sequence ID" value="XM_002769838.1"/>
</dbReference>
<gene>
    <name evidence="1" type="ORF">Pmar_PMAR005942</name>
</gene>
<name>C5LL38_PERM5</name>
<organism evidence="2">
    <name type="scientific">Perkinsus marinus (strain ATCC 50983 / TXsc)</name>
    <dbReference type="NCBI Taxonomy" id="423536"/>
    <lineage>
        <taxon>Eukaryota</taxon>
        <taxon>Sar</taxon>
        <taxon>Alveolata</taxon>
        <taxon>Perkinsozoa</taxon>
        <taxon>Perkinsea</taxon>
        <taxon>Perkinsida</taxon>
        <taxon>Perkinsidae</taxon>
        <taxon>Perkinsus</taxon>
    </lineage>
</organism>
<evidence type="ECO:0008006" key="3">
    <source>
        <dbReference type="Google" id="ProtNLM"/>
    </source>
</evidence>
<dbReference type="InterPro" id="IPR011992">
    <property type="entry name" value="EF-hand-dom_pair"/>
</dbReference>
<reference evidence="1 2" key="1">
    <citation type="submission" date="2008-07" db="EMBL/GenBank/DDBJ databases">
        <authorList>
            <person name="El-Sayed N."/>
            <person name="Caler E."/>
            <person name="Inman J."/>
            <person name="Amedeo P."/>
            <person name="Hass B."/>
            <person name="Wortman J."/>
        </authorList>
    </citation>
    <scope>NUCLEOTIDE SEQUENCE [LARGE SCALE GENOMIC DNA]</scope>
    <source>
        <strain evidence="2">ATCC 50983 / TXsc</strain>
    </source>
</reference>
<dbReference type="OrthoDB" id="346907at2759"/>
<dbReference type="EMBL" id="GG683038">
    <property type="protein sequence ID" value="EER02602.1"/>
    <property type="molecule type" value="Genomic_DNA"/>
</dbReference>
<accession>C5LL38</accession>
<dbReference type="AlphaFoldDB" id="C5LL38"/>
<proteinExistence type="predicted"/>
<dbReference type="Proteomes" id="UP000007800">
    <property type="component" value="Unassembled WGS sequence"/>
</dbReference>
<keyword evidence="2" id="KW-1185">Reference proteome</keyword>
<dbReference type="InParanoid" id="C5LL38"/>
<sequence length="98" mass="11173">MLVKDPLQRESAADLLKHRWLRKFSPENCWMNVRSLFTDLDSEARGCLPVSRVAEALRQSQVKMSASDAWRVASAMDRTGDGYIGYTEFVGACIIREY</sequence>
<dbReference type="SUPFAM" id="SSF47473">
    <property type="entry name" value="EF-hand"/>
    <property type="match status" value="1"/>
</dbReference>
<dbReference type="GeneID" id="9047828"/>
<dbReference type="Gene3D" id="1.10.238.10">
    <property type="entry name" value="EF-hand"/>
    <property type="match status" value="1"/>
</dbReference>
<protein>
    <recommendedName>
        <fullName evidence="3">Calcium-dependent protein kinase</fullName>
    </recommendedName>
</protein>